<dbReference type="RefSeq" id="XP_056699017.1">
    <property type="nucleotide sequence ID" value="XM_056843039.1"/>
</dbReference>
<feature type="transmembrane region" description="Helical" evidence="7">
    <location>
        <begin position="444"/>
        <end position="464"/>
    </location>
</feature>
<gene>
    <name evidence="10 11" type="primary">LOC110788183</name>
</gene>
<keyword evidence="2" id="KW-0813">Transport</keyword>
<dbReference type="PANTHER" id="PTHR48017">
    <property type="entry name" value="OS05G0424000 PROTEIN-RELATED"/>
    <property type="match status" value="1"/>
</dbReference>
<evidence type="ECO:0000256" key="1">
    <source>
        <dbReference type="ARBA" id="ARBA00004370"/>
    </source>
</evidence>
<dbReference type="KEGG" id="soe:110788183"/>
<protein>
    <submittedName>
        <fullName evidence="10 11">Lysine histidine transporter-like 8</fullName>
    </submittedName>
</protein>
<dbReference type="GO" id="GO:0016020">
    <property type="term" value="C:membrane"/>
    <property type="evidence" value="ECO:0000318"/>
    <property type="project" value="GO_Central"/>
</dbReference>
<keyword evidence="3 7" id="KW-0812">Transmembrane</keyword>
<feature type="transmembrane region" description="Helical" evidence="7">
    <location>
        <begin position="357"/>
        <end position="377"/>
    </location>
</feature>
<dbReference type="Proteomes" id="UP000813463">
    <property type="component" value="Chromosome 4"/>
</dbReference>
<reference evidence="9" key="1">
    <citation type="journal article" date="2021" name="Nat. Commun.">
        <title>Genomic analyses provide insights into spinach domestication and the genetic basis of agronomic traits.</title>
        <authorList>
            <person name="Cai X."/>
            <person name="Sun X."/>
            <person name="Xu C."/>
            <person name="Sun H."/>
            <person name="Wang X."/>
            <person name="Ge C."/>
            <person name="Zhang Z."/>
            <person name="Wang Q."/>
            <person name="Fei Z."/>
            <person name="Jiao C."/>
            <person name="Wang Q."/>
        </authorList>
    </citation>
    <scope>NUCLEOTIDE SEQUENCE [LARGE SCALE GENOMIC DNA]</scope>
    <source>
        <strain evidence="9">cv. Varoflay</strain>
    </source>
</reference>
<evidence type="ECO:0000256" key="2">
    <source>
        <dbReference type="ARBA" id="ARBA00022448"/>
    </source>
</evidence>
<reference evidence="10" key="2">
    <citation type="submission" date="2025-04" db="UniProtKB">
        <authorList>
            <consortium name="RefSeq"/>
        </authorList>
    </citation>
    <scope>IDENTIFICATION</scope>
    <source>
        <tissue evidence="11">Leaf</tissue>
    </source>
</reference>
<dbReference type="OrthoDB" id="40134at2759"/>
<evidence type="ECO:0000313" key="10">
    <source>
        <dbReference type="RefSeq" id="XP_021848509.1"/>
    </source>
</evidence>
<comment type="subcellular location">
    <subcellularLocation>
        <location evidence="1">Membrane</location>
    </subcellularLocation>
</comment>
<keyword evidence="9" id="KW-1185">Reference proteome</keyword>
<feature type="transmembrane region" description="Helical" evidence="7">
    <location>
        <begin position="145"/>
        <end position="166"/>
    </location>
</feature>
<proteinExistence type="predicted"/>
<evidence type="ECO:0000256" key="5">
    <source>
        <dbReference type="ARBA" id="ARBA00022989"/>
    </source>
</evidence>
<feature type="transmembrane region" description="Helical" evidence="7">
    <location>
        <begin position="265"/>
        <end position="287"/>
    </location>
</feature>
<organism evidence="9 10">
    <name type="scientific">Spinacia oleracea</name>
    <name type="common">Spinach</name>
    <dbReference type="NCBI Taxonomy" id="3562"/>
    <lineage>
        <taxon>Eukaryota</taxon>
        <taxon>Viridiplantae</taxon>
        <taxon>Streptophyta</taxon>
        <taxon>Embryophyta</taxon>
        <taxon>Tracheophyta</taxon>
        <taxon>Spermatophyta</taxon>
        <taxon>Magnoliopsida</taxon>
        <taxon>eudicotyledons</taxon>
        <taxon>Gunneridae</taxon>
        <taxon>Pentapetalae</taxon>
        <taxon>Caryophyllales</taxon>
        <taxon>Chenopodiaceae</taxon>
        <taxon>Chenopodioideae</taxon>
        <taxon>Anserineae</taxon>
        <taxon>Spinacia</taxon>
    </lineage>
</organism>
<evidence type="ECO:0000256" key="6">
    <source>
        <dbReference type="ARBA" id="ARBA00023136"/>
    </source>
</evidence>
<keyword evidence="4" id="KW-0029">Amino-acid transport</keyword>
<dbReference type="InterPro" id="IPR013057">
    <property type="entry name" value="AA_transpt_TM"/>
</dbReference>
<dbReference type="GeneID" id="110788183"/>
<feature type="transmembrane region" description="Helical" evidence="7">
    <location>
        <begin position="401"/>
        <end position="423"/>
    </location>
</feature>
<feature type="transmembrane region" description="Helical" evidence="7">
    <location>
        <begin position="117"/>
        <end position="139"/>
    </location>
</feature>
<keyword evidence="5 7" id="KW-1133">Transmembrane helix</keyword>
<evidence type="ECO:0000259" key="8">
    <source>
        <dbReference type="Pfam" id="PF01490"/>
    </source>
</evidence>
<dbReference type="AlphaFoldDB" id="A0A9R0II29"/>
<feature type="transmembrane region" description="Helical" evidence="7">
    <location>
        <begin position="240"/>
        <end position="259"/>
    </location>
</feature>
<dbReference type="RefSeq" id="XP_021848509.1">
    <property type="nucleotide sequence ID" value="XM_021992817.1"/>
</dbReference>
<evidence type="ECO:0000256" key="7">
    <source>
        <dbReference type="SAM" id="Phobius"/>
    </source>
</evidence>
<evidence type="ECO:0000256" key="4">
    <source>
        <dbReference type="ARBA" id="ARBA00022970"/>
    </source>
</evidence>
<feature type="transmembrane region" description="Helical" evidence="7">
    <location>
        <begin position="470"/>
        <end position="488"/>
    </location>
</feature>
<evidence type="ECO:0000256" key="3">
    <source>
        <dbReference type="ARBA" id="ARBA00022692"/>
    </source>
</evidence>
<evidence type="ECO:0000313" key="9">
    <source>
        <dbReference type="Proteomes" id="UP000813463"/>
    </source>
</evidence>
<dbReference type="GO" id="GO:0015171">
    <property type="term" value="F:amino acid transmembrane transporter activity"/>
    <property type="evidence" value="ECO:0000318"/>
    <property type="project" value="GO_Central"/>
</dbReference>
<feature type="transmembrane region" description="Helical" evidence="7">
    <location>
        <begin position="500"/>
        <end position="526"/>
    </location>
</feature>
<evidence type="ECO:0000313" key="11">
    <source>
        <dbReference type="RefSeq" id="XP_056699017.1"/>
    </source>
</evidence>
<keyword evidence="6 7" id="KW-0472">Membrane</keyword>
<name>A0A9R0II29_SPIOL</name>
<accession>A0A9R0II29</accession>
<sequence>MEIPRPHKTLHHIMQQEEGLAIAGDSTILKSSSSVDCFPISIINYESSSRSIKVNPLEGDKLEFDDTINSSSIRFPNNVIFGSGRKEEEDDDGGGECNKNPAAEAWLPITQSRKGNLYYCIFHLLSSGLGIQALVLPLAFTTLGWAWGMTWLTMAFIWQLYTIWLLTQLHETSSGYRYSRYLQLAMAAFGPKLGKLLALLPVMYLSGGTCVTLLITGGGKMQHLYHILCPEGHICHTNSLTTIEWYLVFICMAIVIAQLPNLNSVALVSLVSAITAIVYCTLIWVMTISNGRPSATKYTISVRGEESEMKSFIDVLSAVGIVAFSFRGHNLVLEIQGTLPQSLKEPTYKIMWKGVKISNAIIAMCLFPLAIGGYWTYGTLMPDGGMLNTLYGNRSSKLKLAIIYLFLIINSLCSFQIYAMPVFDNFELRYVSIRKKPCIWWHRAGIRIFFGGLVFFIAVAVPFLPLLAPLIGGIALPVTFAYPCFMWISIKKPTKFRKMWLLNLVLGSLGILLSVLLIIAAIYNLVTKGLSANFFHPKPSV</sequence>
<feature type="transmembrane region" description="Helical" evidence="7">
    <location>
        <begin position="200"/>
        <end position="219"/>
    </location>
</feature>
<feature type="domain" description="Amino acid transporter transmembrane" evidence="8">
    <location>
        <begin position="117"/>
        <end position="523"/>
    </location>
</feature>
<dbReference type="Pfam" id="PF01490">
    <property type="entry name" value="Aa_trans"/>
    <property type="match status" value="1"/>
</dbReference>
<dbReference type="GO" id="GO:0003333">
    <property type="term" value="P:amino acid transmembrane transport"/>
    <property type="evidence" value="ECO:0000318"/>
    <property type="project" value="GO_Central"/>
</dbReference>